<dbReference type="OrthoDB" id="677051at2"/>
<proteinExistence type="predicted"/>
<organism evidence="1 2">
    <name type="scientific">Gracilibacillus kekensis</name>
    <dbReference type="NCBI Taxonomy" id="1027249"/>
    <lineage>
        <taxon>Bacteria</taxon>
        <taxon>Bacillati</taxon>
        <taxon>Bacillota</taxon>
        <taxon>Bacilli</taxon>
        <taxon>Bacillales</taxon>
        <taxon>Bacillaceae</taxon>
        <taxon>Gracilibacillus</taxon>
    </lineage>
</organism>
<dbReference type="Pfam" id="PF11009">
    <property type="entry name" value="BrxC"/>
    <property type="match status" value="1"/>
</dbReference>
<reference evidence="1 2" key="1">
    <citation type="submission" date="2016-11" db="EMBL/GenBank/DDBJ databases">
        <authorList>
            <person name="Jaros S."/>
            <person name="Januszkiewicz K."/>
            <person name="Wedrychowicz H."/>
        </authorList>
    </citation>
    <scope>NUCLEOTIDE SEQUENCE [LARGE SCALE GENOMIC DNA]</scope>
    <source>
        <strain evidence="1 2">CGMCC 1.10681</strain>
    </source>
</reference>
<evidence type="ECO:0000313" key="2">
    <source>
        <dbReference type="Proteomes" id="UP000184184"/>
    </source>
</evidence>
<keyword evidence="2" id="KW-1185">Reference proteome</keyword>
<protein>
    <submittedName>
        <fullName evidence="1">Bacillithiol system protein YtxJ</fullName>
    </submittedName>
</protein>
<sequence length="121" mass="14252">MKMINELTTLEQWSEIWKHSMTTPIIIYKHSTSCMISARALKQVEAFQEEDIIDCYTVKVIENRPVSNQIAKDTEIPHKSPQILLIDKQQILWDTSHFKITKRRIEEAVQQLSNTNRPKYP</sequence>
<dbReference type="Gene3D" id="3.40.30.10">
    <property type="entry name" value="Glutaredoxin"/>
    <property type="match status" value="1"/>
</dbReference>
<dbReference type="Proteomes" id="UP000184184">
    <property type="component" value="Unassembled WGS sequence"/>
</dbReference>
<dbReference type="InterPro" id="IPR022551">
    <property type="entry name" value="BrxC"/>
</dbReference>
<dbReference type="STRING" id="1027249.SAMN05216179_2674"/>
<dbReference type="RefSeq" id="WP_073202344.1">
    <property type="nucleotide sequence ID" value="NZ_FRCZ01000005.1"/>
</dbReference>
<dbReference type="NCBIfam" id="TIGR04019">
    <property type="entry name" value="B_thiol_YtxJ"/>
    <property type="match status" value="1"/>
</dbReference>
<dbReference type="AlphaFoldDB" id="A0A1M7Q021"/>
<accession>A0A1M7Q021</accession>
<evidence type="ECO:0000313" key="1">
    <source>
        <dbReference type="EMBL" id="SHN23411.1"/>
    </source>
</evidence>
<gene>
    <name evidence="1" type="ORF">SAMN05216179_2674</name>
</gene>
<dbReference type="EMBL" id="FRCZ01000005">
    <property type="protein sequence ID" value="SHN23411.1"/>
    <property type="molecule type" value="Genomic_DNA"/>
</dbReference>
<name>A0A1M7Q021_9BACI</name>